<dbReference type="EMBL" id="SZPU01000117">
    <property type="protein sequence ID" value="TKI53341.1"/>
    <property type="molecule type" value="Genomic_DNA"/>
</dbReference>
<gene>
    <name evidence="2" type="ORF">FC756_24345</name>
</gene>
<organism evidence="2 3">
    <name type="scientific">Lysinibacillus mangiferihumi</name>
    <dbReference type="NCBI Taxonomy" id="1130819"/>
    <lineage>
        <taxon>Bacteria</taxon>
        <taxon>Bacillati</taxon>
        <taxon>Bacillota</taxon>
        <taxon>Bacilli</taxon>
        <taxon>Bacillales</taxon>
        <taxon>Bacillaceae</taxon>
        <taxon>Lysinibacillus</taxon>
    </lineage>
</organism>
<accession>A0A4U2Y2J4</accession>
<dbReference type="Pfam" id="PF19587">
    <property type="entry name" value="DUF6094"/>
    <property type="match status" value="1"/>
</dbReference>
<dbReference type="Proteomes" id="UP000308744">
    <property type="component" value="Unassembled WGS sequence"/>
</dbReference>
<name>A0A4U2Y2J4_9BACI</name>
<reference evidence="2 3" key="1">
    <citation type="submission" date="2019-04" db="EMBL/GenBank/DDBJ databases">
        <title>Lysinibacillus genome sequencing.</title>
        <authorList>
            <person name="Dunlap C."/>
        </authorList>
    </citation>
    <scope>NUCLEOTIDE SEQUENCE [LARGE SCALE GENOMIC DNA]</scope>
    <source>
        <strain evidence="2 3">CCTCC AB 2010389</strain>
    </source>
</reference>
<comment type="caution">
    <text evidence="2">The sequence shown here is derived from an EMBL/GenBank/DDBJ whole genome shotgun (WGS) entry which is preliminary data.</text>
</comment>
<evidence type="ECO:0000259" key="1">
    <source>
        <dbReference type="Pfam" id="PF19587"/>
    </source>
</evidence>
<evidence type="ECO:0000313" key="3">
    <source>
        <dbReference type="Proteomes" id="UP000308744"/>
    </source>
</evidence>
<dbReference type="InterPro" id="IPR046076">
    <property type="entry name" value="DUF6094"/>
</dbReference>
<dbReference type="RefSeq" id="WP_107896889.1">
    <property type="nucleotide sequence ID" value="NZ_PYWM01000026.1"/>
</dbReference>
<proteinExistence type="predicted"/>
<evidence type="ECO:0000313" key="2">
    <source>
        <dbReference type="EMBL" id="TKI53341.1"/>
    </source>
</evidence>
<protein>
    <recommendedName>
        <fullName evidence="1">DUF6094 domain-containing protein</fullName>
    </recommendedName>
</protein>
<feature type="domain" description="DUF6094" evidence="1">
    <location>
        <begin position="71"/>
        <end position="204"/>
    </location>
</feature>
<dbReference type="AlphaFoldDB" id="A0A4U2Y2J4"/>
<keyword evidence="3" id="KW-1185">Reference proteome</keyword>
<sequence>MVMNLLAGIKQSFLLRVNFIEMYGQYVHNTDFDQQILNSMVEAIKTRQDRRINVIDASMRNPHNMGNYKSYGRNARTFALGVAEDMADFYKHATFDRIALGGLKGSTVSNEVFDVLMLSPHITIQKTSERLLEKKEKDMIKETVKYLRPGGFLILALPHFRFYKDICTILAKAYKNIQIRKSADLDRGKFIYILAERKLNKEEMKEVDKDVYNLLRSAHSNQKFDNVIDEPFNEVYLPDGELDVKTFRGSILNKDELANILNSSPCMSAFLKDQRYASESDTTREPLLPFTTGQLGLVLTSGALDGIIDEGNGHYHVVKGRVVKDKQSNRDEDRETNQITFTETVANRVEITAITADGTIKRLA</sequence>